<protein>
    <submittedName>
        <fullName evidence="1">Uncharacterized protein</fullName>
    </submittedName>
</protein>
<accession>A0A0P7ZEX4</accession>
<dbReference type="AlphaFoldDB" id="A0A0P7ZEX4"/>
<name>A0A0P7ZEX4_9EURY</name>
<gene>
    <name evidence="1" type="ORF">MPEBLZ_03373</name>
</gene>
<dbReference type="Proteomes" id="UP000050360">
    <property type="component" value="Unassembled WGS sequence"/>
</dbReference>
<organism evidence="1 2">
    <name type="scientific">Candidatus Methanoperedens nitratireducens</name>
    <dbReference type="NCBI Taxonomy" id="1392998"/>
    <lineage>
        <taxon>Archaea</taxon>
        <taxon>Methanobacteriati</taxon>
        <taxon>Methanobacteriota</taxon>
        <taxon>Stenosarchaea group</taxon>
        <taxon>Methanomicrobia</taxon>
        <taxon>Methanosarcinales</taxon>
        <taxon>ANME-2 cluster</taxon>
        <taxon>Candidatus Methanoperedentaceae</taxon>
        <taxon>Candidatus Methanoperedens</taxon>
    </lineage>
</organism>
<comment type="caution">
    <text evidence="1">The sequence shown here is derived from an EMBL/GenBank/DDBJ whole genome shotgun (WGS) entry which is preliminary data.</text>
</comment>
<proteinExistence type="predicted"/>
<sequence>MGYNIQVKKSKNIREQWSQKRPDFSTEMSADEIRSMGGSQRYGQGGKWVSDEEYLAINGHKSRGGMPLKVMTSSGEIPISTTDATALRDYLKPFSGIHT</sequence>
<reference evidence="1 2" key="1">
    <citation type="submission" date="2015-09" db="EMBL/GenBank/DDBJ databases">
        <title>A metagenomics-based metabolic model of nitrate-dependent anaerobic oxidation of methane by Methanoperedens-like archaea.</title>
        <authorList>
            <person name="Arshad A."/>
            <person name="Speth D.R."/>
            <person name="De Graaf R.M."/>
            <person name="Op Den Camp H.J."/>
            <person name="Jetten M.S."/>
            <person name="Welte C.U."/>
        </authorList>
    </citation>
    <scope>NUCLEOTIDE SEQUENCE [LARGE SCALE GENOMIC DNA]</scope>
</reference>
<dbReference type="EMBL" id="LKCM01000268">
    <property type="protein sequence ID" value="KPQ42063.1"/>
    <property type="molecule type" value="Genomic_DNA"/>
</dbReference>
<evidence type="ECO:0000313" key="2">
    <source>
        <dbReference type="Proteomes" id="UP000050360"/>
    </source>
</evidence>
<evidence type="ECO:0000313" key="1">
    <source>
        <dbReference type="EMBL" id="KPQ42063.1"/>
    </source>
</evidence>